<dbReference type="AlphaFoldDB" id="A0A6P1MKX7"/>
<name>A0A6P1MKX7_9FIRM</name>
<proteinExistence type="predicted"/>
<protein>
    <recommendedName>
        <fullName evidence="4">Lipoprotein</fullName>
    </recommendedName>
</protein>
<accession>A0A6P1MKX7</accession>
<evidence type="ECO:0008006" key="4">
    <source>
        <dbReference type="Google" id="ProtNLM"/>
    </source>
</evidence>
<dbReference type="EMBL" id="CP047591">
    <property type="protein sequence ID" value="QHI71635.1"/>
    <property type="molecule type" value="Genomic_DNA"/>
</dbReference>
<dbReference type="PROSITE" id="PS51257">
    <property type="entry name" value="PROKAR_LIPOPROTEIN"/>
    <property type="match status" value="1"/>
</dbReference>
<keyword evidence="3" id="KW-1185">Reference proteome</keyword>
<dbReference type="RefSeq" id="WP_162361409.1">
    <property type="nucleotide sequence ID" value="NZ_CP047591.1"/>
</dbReference>
<evidence type="ECO:0000256" key="1">
    <source>
        <dbReference type="SAM" id="MobiDB-lite"/>
    </source>
</evidence>
<feature type="region of interest" description="Disordered" evidence="1">
    <location>
        <begin position="28"/>
        <end position="97"/>
    </location>
</feature>
<feature type="compositionally biased region" description="Basic and acidic residues" evidence="1">
    <location>
        <begin position="28"/>
        <end position="70"/>
    </location>
</feature>
<reference evidence="2 3" key="1">
    <citation type="submission" date="2020-01" db="EMBL/GenBank/DDBJ databases">
        <title>Genomic analysis of Aminipila sp. CBA3637.</title>
        <authorList>
            <person name="Kim Y.B."/>
            <person name="Roh S.W."/>
        </authorList>
    </citation>
    <scope>NUCLEOTIDE SEQUENCE [LARGE SCALE GENOMIC DNA]</scope>
    <source>
        <strain evidence="2 3">CBA3637</strain>
    </source>
</reference>
<evidence type="ECO:0000313" key="2">
    <source>
        <dbReference type="EMBL" id="QHI71635.1"/>
    </source>
</evidence>
<gene>
    <name evidence="2" type="ORF">Ami3637_03880</name>
</gene>
<dbReference type="Proteomes" id="UP000463883">
    <property type="component" value="Chromosome"/>
</dbReference>
<evidence type="ECO:0000313" key="3">
    <source>
        <dbReference type="Proteomes" id="UP000463883"/>
    </source>
</evidence>
<dbReference type="KEGG" id="amic:Ami3637_03880"/>
<sequence>MKNRKFLMYLLLILLVIILGAGCNKSDHKSAEIKDVSGGEKKVESPDKSQDESEKSKEQKEDKKVSEPQKEQAGSSPIQKKEPESGDNQEAAKKNVVTVIAKSENNLSDSEKQEMVNQLSDEVDGLVKEINSME</sequence>
<organism evidence="2 3">
    <name type="scientific">Aminipila terrae</name>
    <dbReference type="NCBI Taxonomy" id="2697030"/>
    <lineage>
        <taxon>Bacteria</taxon>
        <taxon>Bacillati</taxon>
        <taxon>Bacillota</taxon>
        <taxon>Clostridia</taxon>
        <taxon>Peptostreptococcales</taxon>
        <taxon>Anaerovoracaceae</taxon>
        <taxon>Aminipila</taxon>
    </lineage>
</organism>